<evidence type="ECO:0000313" key="1">
    <source>
        <dbReference type="Proteomes" id="UP000887565"/>
    </source>
</evidence>
<accession>A0A915JCK6</accession>
<sequence>MQAKMQGDDLGPKMSAKLKKQALLKGPAMENVIEAALMAPISSKQCLSFIHGKNDLATF</sequence>
<dbReference type="AlphaFoldDB" id="A0A915JCK6"/>
<evidence type="ECO:0000313" key="2">
    <source>
        <dbReference type="WBParaSite" id="nRc.2.0.1.t24209-RA"/>
    </source>
</evidence>
<dbReference type="WBParaSite" id="nRc.2.0.1.t24209-RA">
    <property type="protein sequence ID" value="nRc.2.0.1.t24209-RA"/>
    <property type="gene ID" value="nRc.2.0.1.g24209"/>
</dbReference>
<reference evidence="2" key="1">
    <citation type="submission" date="2022-11" db="UniProtKB">
        <authorList>
            <consortium name="WormBaseParasite"/>
        </authorList>
    </citation>
    <scope>IDENTIFICATION</scope>
</reference>
<organism evidence="1 2">
    <name type="scientific">Romanomermis culicivorax</name>
    <name type="common">Nematode worm</name>
    <dbReference type="NCBI Taxonomy" id="13658"/>
    <lineage>
        <taxon>Eukaryota</taxon>
        <taxon>Metazoa</taxon>
        <taxon>Ecdysozoa</taxon>
        <taxon>Nematoda</taxon>
        <taxon>Enoplea</taxon>
        <taxon>Dorylaimia</taxon>
        <taxon>Mermithida</taxon>
        <taxon>Mermithoidea</taxon>
        <taxon>Mermithidae</taxon>
        <taxon>Romanomermis</taxon>
    </lineage>
</organism>
<dbReference type="Proteomes" id="UP000887565">
    <property type="component" value="Unplaced"/>
</dbReference>
<keyword evidence="1" id="KW-1185">Reference proteome</keyword>
<name>A0A915JCK6_ROMCU</name>
<protein>
    <submittedName>
        <fullName evidence="2">Uncharacterized protein</fullName>
    </submittedName>
</protein>
<proteinExistence type="predicted"/>